<evidence type="ECO:0000313" key="1">
    <source>
        <dbReference type="EMBL" id="MBC8767361.1"/>
    </source>
</evidence>
<name>A0ABR7QJK1_9FLAO</name>
<evidence type="ECO:0000313" key="2">
    <source>
        <dbReference type="Proteomes" id="UP000618952"/>
    </source>
</evidence>
<dbReference type="Proteomes" id="UP000618952">
    <property type="component" value="Unassembled WGS sequence"/>
</dbReference>
<sequence>MELIANHNPIEMIQDASKVSNRPISSFIEANTQKVTLEHLKNDCVIPVFSKDNESTISHYQFIDKAQEVVQKLFPDMEIKQPNIRVSHVIKGRIPSAVGKPAKELLPHEKTIYYERCAFLIELPSVKEIVNGNELNLSIGGVRSYNQENLYSKKSLEKFKVFIGFKNRVCTNLCISTDGFSNDIRIGSILDMEQRMEQLFQGYDKERHIGAMKRLSNYKLSERQFAHFIGKLRMYPHMDKMEQREVFPVALNDSQISNVVKEYYVGQNFSRETDGSINLWNLYNMFTEANKSSYIDNNLERNVNAFELVNNMGISMENNTSNWLLSN</sequence>
<accession>A0ABR7QJK1</accession>
<proteinExistence type="predicted"/>
<gene>
    <name evidence="1" type="ORF">H4O18_05090</name>
</gene>
<keyword evidence="2" id="KW-1185">Reference proteome</keyword>
<comment type="caution">
    <text evidence="1">The sequence shown here is derived from an EMBL/GenBank/DDBJ whole genome shotgun (WGS) entry which is preliminary data.</text>
</comment>
<dbReference type="InterPro" id="IPR024353">
    <property type="entry name" value="DUF3871"/>
</dbReference>
<dbReference type="EMBL" id="JACLHY010000003">
    <property type="protein sequence ID" value="MBC8767361.1"/>
    <property type="molecule type" value="Genomic_DNA"/>
</dbReference>
<dbReference type="Pfam" id="PF12987">
    <property type="entry name" value="DUF3871"/>
    <property type="match status" value="1"/>
</dbReference>
<dbReference type="RefSeq" id="WP_187582069.1">
    <property type="nucleotide sequence ID" value="NZ_JACLHY010000003.1"/>
</dbReference>
<organism evidence="1 2">
    <name type="scientific">Arenibacter arenosicollis</name>
    <dbReference type="NCBI Taxonomy" id="2762274"/>
    <lineage>
        <taxon>Bacteria</taxon>
        <taxon>Pseudomonadati</taxon>
        <taxon>Bacteroidota</taxon>
        <taxon>Flavobacteriia</taxon>
        <taxon>Flavobacteriales</taxon>
        <taxon>Flavobacteriaceae</taxon>
        <taxon>Arenibacter</taxon>
    </lineage>
</organism>
<protein>
    <submittedName>
        <fullName evidence="1">DUF3871 family protein</fullName>
    </submittedName>
</protein>
<reference evidence="1 2" key="1">
    <citation type="submission" date="2020-08" db="EMBL/GenBank/DDBJ databases">
        <title>Arenibacter gaetbuli sp. nov., isolated from a sand dune.</title>
        <authorList>
            <person name="Park S."/>
            <person name="Yoon J.-H."/>
        </authorList>
    </citation>
    <scope>NUCLEOTIDE SEQUENCE [LARGE SCALE GENOMIC DNA]</scope>
    <source>
        <strain evidence="1 2">BSSL-BM3</strain>
    </source>
</reference>